<accession>B0DUZ4</accession>
<dbReference type="RefSeq" id="XP_001887775.1">
    <property type="nucleotide sequence ID" value="XM_001887740.1"/>
</dbReference>
<keyword evidence="2" id="KW-1185">Reference proteome</keyword>
<dbReference type="OrthoDB" id="8068875at2759"/>
<protein>
    <submittedName>
        <fullName evidence="1">Predicted protein</fullName>
    </submittedName>
</protein>
<evidence type="ECO:0000313" key="1">
    <source>
        <dbReference type="EMBL" id="EDR01699.1"/>
    </source>
</evidence>
<dbReference type="KEGG" id="lbc:LACBIDRAFT_310728"/>
<name>B0DUZ4_LACBS</name>
<dbReference type="HOGENOM" id="CLU_2469484_0_0_1"/>
<reference evidence="1 2" key="1">
    <citation type="journal article" date="2008" name="Nature">
        <title>The genome of Laccaria bicolor provides insights into mycorrhizal symbiosis.</title>
        <authorList>
            <person name="Martin F."/>
            <person name="Aerts A."/>
            <person name="Ahren D."/>
            <person name="Brun A."/>
            <person name="Danchin E.G.J."/>
            <person name="Duchaussoy F."/>
            <person name="Gibon J."/>
            <person name="Kohler A."/>
            <person name="Lindquist E."/>
            <person name="Pereda V."/>
            <person name="Salamov A."/>
            <person name="Shapiro H.J."/>
            <person name="Wuyts J."/>
            <person name="Blaudez D."/>
            <person name="Buee M."/>
            <person name="Brokstein P."/>
            <person name="Canbaeck B."/>
            <person name="Cohen D."/>
            <person name="Courty P.E."/>
            <person name="Coutinho P.M."/>
            <person name="Delaruelle C."/>
            <person name="Detter J.C."/>
            <person name="Deveau A."/>
            <person name="DiFazio S."/>
            <person name="Duplessis S."/>
            <person name="Fraissinet-Tachet L."/>
            <person name="Lucic E."/>
            <person name="Frey-Klett P."/>
            <person name="Fourrey C."/>
            <person name="Feussner I."/>
            <person name="Gay G."/>
            <person name="Grimwood J."/>
            <person name="Hoegger P.J."/>
            <person name="Jain P."/>
            <person name="Kilaru S."/>
            <person name="Labbe J."/>
            <person name="Lin Y.C."/>
            <person name="Legue V."/>
            <person name="Le Tacon F."/>
            <person name="Marmeisse R."/>
            <person name="Melayah D."/>
            <person name="Montanini B."/>
            <person name="Muratet M."/>
            <person name="Nehls U."/>
            <person name="Niculita-Hirzel H."/>
            <person name="Oudot-Le Secq M.P."/>
            <person name="Peter M."/>
            <person name="Quesneville H."/>
            <person name="Rajashekar B."/>
            <person name="Reich M."/>
            <person name="Rouhier N."/>
            <person name="Schmutz J."/>
            <person name="Yin T."/>
            <person name="Chalot M."/>
            <person name="Henrissat B."/>
            <person name="Kuees U."/>
            <person name="Lucas S."/>
            <person name="Van de Peer Y."/>
            <person name="Podila G.K."/>
            <person name="Polle A."/>
            <person name="Pukkila P.J."/>
            <person name="Richardson P.M."/>
            <person name="Rouze P."/>
            <person name="Sanders I.R."/>
            <person name="Stajich J.E."/>
            <person name="Tunlid A."/>
            <person name="Tuskan G."/>
            <person name="Grigoriev I.V."/>
        </authorList>
    </citation>
    <scope>NUCLEOTIDE SEQUENCE [LARGE SCALE GENOMIC DNA]</scope>
    <source>
        <strain evidence="2">S238N-H82 / ATCC MYA-4686</strain>
    </source>
</reference>
<dbReference type="EMBL" id="DS547137">
    <property type="protein sequence ID" value="EDR01699.1"/>
    <property type="molecule type" value="Genomic_DNA"/>
</dbReference>
<dbReference type="Proteomes" id="UP000001194">
    <property type="component" value="Unassembled WGS sequence"/>
</dbReference>
<sequence>MGDDDFFGNNATTHNPLSLDELTSLSRQLLNVAFTLYWRDDQSHAEDPGNPRYTWGSVREKVTKCLLAIQRPLVLPSLGGGNPFRERI</sequence>
<evidence type="ECO:0000313" key="2">
    <source>
        <dbReference type="Proteomes" id="UP000001194"/>
    </source>
</evidence>
<dbReference type="InParanoid" id="B0DUZ4"/>
<gene>
    <name evidence="1" type="ORF">LACBIDRAFT_310728</name>
</gene>
<proteinExistence type="predicted"/>
<dbReference type="AlphaFoldDB" id="B0DUZ4"/>
<dbReference type="GeneID" id="6083386"/>
<organism evidence="2">
    <name type="scientific">Laccaria bicolor (strain S238N-H82 / ATCC MYA-4686)</name>
    <name type="common">Bicoloured deceiver</name>
    <name type="synonym">Laccaria laccata var. bicolor</name>
    <dbReference type="NCBI Taxonomy" id="486041"/>
    <lineage>
        <taxon>Eukaryota</taxon>
        <taxon>Fungi</taxon>
        <taxon>Dikarya</taxon>
        <taxon>Basidiomycota</taxon>
        <taxon>Agaricomycotina</taxon>
        <taxon>Agaricomycetes</taxon>
        <taxon>Agaricomycetidae</taxon>
        <taxon>Agaricales</taxon>
        <taxon>Agaricineae</taxon>
        <taxon>Hydnangiaceae</taxon>
        <taxon>Laccaria</taxon>
    </lineage>
</organism>